<dbReference type="PROSITE" id="PS01348">
    <property type="entry name" value="MRAY_2"/>
    <property type="match status" value="1"/>
</dbReference>
<dbReference type="InterPro" id="IPR000715">
    <property type="entry name" value="Glycosyl_transferase_4"/>
</dbReference>
<dbReference type="NCBIfam" id="TIGR00445">
    <property type="entry name" value="mraY"/>
    <property type="match status" value="1"/>
</dbReference>
<dbReference type="GO" id="GO:0051301">
    <property type="term" value="P:cell division"/>
    <property type="evidence" value="ECO:0007669"/>
    <property type="project" value="UniProtKB-KW"/>
</dbReference>
<reference evidence="10 11" key="1">
    <citation type="submission" date="2020-04" db="EMBL/GenBank/DDBJ databases">
        <authorList>
            <person name="Zhang R."/>
            <person name="Schippers A."/>
        </authorList>
    </citation>
    <scope>NUCLEOTIDE SEQUENCE [LARGE SCALE GENOMIC DNA]</scope>
    <source>
        <strain evidence="10 11">DSM 109850</strain>
    </source>
</reference>
<keyword evidence="7 9" id="KW-0460">Magnesium</keyword>
<dbReference type="EMBL" id="JABBVZ010000010">
    <property type="protein sequence ID" value="NMP21612.1"/>
    <property type="molecule type" value="Genomic_DNA"/>
</dbReference>
<keyword evidence="3 7" id="KW-0808">Transferase</keyword>
<keyword evidence="7" id="KW-0133">Cell shape</keyword>
<evidence type="ECO:0000313" key="10">
    <source>
        <dbReference type="EMBL" id="NMP21612.1"/>
    </source>
</evidence>
<protein>
    <recommendedName>
        <fullName evidence="7 8">Phospho-N-acetylmuramoyl-pentapeptide-transferase</fullName>
        <ecNumber evidence="7 8">2.7.8.13</ecNumber>
    </recommendedName>
    <alternativeName>
        <fullName evidence="7">UDP-MurNAc-pentapeptide phosphotransferase</fullName>
    </alternativeName>
</protein>
<sequence length="312" mass="33332">MTLALAGVIGLVVSLLMGPLVIPVLRRLKFGQQIREVGPEAHLKKQGTPTMGGVIFLASVPITVAILDPTSARAWALSLLTLGFGLIGFADDFLKVALKRPLGLKAREKLLLQVVLAVAFTWYVYRYLPPTGYVLPFHLGHLVLGWWYGPISVLAILGAANAVNLTDGLDGLAAGSSVAAFAFFALWALRAKDDPVAVFALALVGGLVGFLRVNLHPARVFMGDTGSLALGAGLAGAAIVTGSPFLLPIVGILFVVETLSVIIQVISFRLTGRRVFRMSPLHHHFELGGWSEERVVTVFWIVSALGAVLAWW</sequence>
<keyword evidence="7" id="KW-0131">Cell cycle</keyword>
<evidence type="ECO:0000256" key="8">
    <source>
        <dbReference type="NCBIfam" id="TIGR00445"/>
    </source>
</evidence>
<comment type="function">
    <text evidence="7">Catalyzes the initial step of the lipid cycle reactions in the biosynthesis of the cell wall peptidoglycan: transfers peptidoglycan precursor phospho-MurNAc-pentapeptide from UDP-MurNAc-pentapeptide onto the lipid carrier undecaprenyl phosphate, yielding undecaprenyl-pyrophosphoryl-MurNAc-pentapeptide, known as lipid I.</text>
</comment>
<feature type="transmembrane region" description="Helical" evidence="7">
    <location>
        <begin position="252"/>
        <end position="272"/>
    </location>
</feature>
<comment type="pathway">
    <text evidence="7">Cell wall biogenesis; peptidoglycan biosynthesis.</text>
</comment>
<dbReference type="AlphaFoldDB" id="A0A7Y0L1K6"/>
<keyword evidence="7" id="KW-0961">Cell wall biogenesis/degradation</keyword>
<dbReference type="Pfam" id="PF10555">
    <property type="entry name" value="MraY_sig1"/>
    <property type="match status" value="1"/>
</dbReference>
<feature type="transmembrane region" description="Helical" evidence="7">
    <location>
        <begin position="227"/>
        <end position="246"/>
    </location>
</feature>
<proteinExistence type="inferred from homology"/>
<dbReference type="GO" id="GO:0046872">
    <property type="term" value="F:metal ion binding"/>
    <property type="evidence" value="ECO:0007669"/>
    <property type="project" value="UniProtKB-KW"/>
</dbReference>
<feature type="transmembrane region" description="Helical" evidence="7">
    <location>
        <begin position="196"/>
        <end position="215"/>
    </location>
</feature>
<dbReference type="GO" id="GO:0005886">
    <property type="term" value="C:plasma membrane"/>
    <property type="evidence" value="ECO:0007669"/>
    <property type="project" value="UniProtKB-SubCell"/>
</dbReference>
<dbReference type="GO" id="GO:0008963">
    <property type="term" value="F:phospho-N-acetylmuramoyl-pentapeptide-transferase activity"/>
    <property type="evidence" value="ECO:0007669"/>
    <property type="project" value="UniProtKB-UniRule"/>
</dbReference>
<dbReference type="GO" id="GO:0071555">
    <property type="term" value="P:cell wall organization"/>
    <property type="evidence" value="ECO:0007669"/>
    <property type="project" value="UniProtKB-KW"/>
</dbReference>
<dbReference type="GO" id="GO:0008360">
    <property type="term" value="P:regulation of cell shape"/>
    <property type="evidence" value="ECO:0007669"/>
    <property type="project" value="UniProtKB-KW"/>
</dbReference>
<keyword evidence="4 7" id="KW-0812">Transmembrane</keyword>
<feature type="binding site" evidence="9">
    <location>
        <position position="224"/>
    </location>
    <ligand>
        <name>Mg(2+)</name>
        <dbReference type="ChEBI" id="CHEBI:18420"/>
    </ligand>
</feature>
<dbReference type="Pfam" id="PF00953">
    <property type="entry name" value="Glycos_transf_4"/>
    <property type="match status" value="1"/>
</dbReference>
<evidence type="ECO:0000256" key="6">
    <source>
        <dbReference type="ARBA" id="ARBA00023136"/>
    </source>
</evidence>
<keyword evidence="7 9" id="KW-0479">Metal-binding</keyword>
<comment type="caution">
    <text evidence="10">The sequence shown here is derived from an EMBL/GenBank/DDBJ whole genome shotgun (WGS) entry which is preliminary data.</text>
</comment>
<keyword evidence="7" id="KW-1003">Cell membrane</keyword>
<dbReference type="PANTHER" id="PTHR22926">
    <property type="entry name" value="PHOSPHO-N-ACETYLMURAMOYL-PENTAPEPTIDE-TRANSFERASE"/>
    <property type="match status" value="1"/>
</dbReference>
<evidence type="ECO:0000256" key="3">
    <source>
        <dbReference type="ARBA" id="ARBA00022679"/>
    </source>
</evidence>
<evidence type="ECO:0000256" key="4">
    <source>
        <dbReference type="ARBA" id="ARBA00022692"/>
    </source>
</evidence>
<evidence type="ECO:0000256" key="7">
    <source>
        <dbReference type="HAMAP-Rule" id="MF_00038"/>
    </source>
</evidence>
<dbReference type="HAMAP" id="MF_00038">
    <property type="entry name" value="MraY"/>
    <property type="match status" value="1"/>
</dbReference>
<dbReference type="InterPro" id="IPR003524">
    <property type="entry name" value="PNAcMuramoyl-5peptid_Trfase"/>
</dbReference>
<feature type="transmembrane region" description="Helical" evidence="7">
    <location>
        <begin position="72"/>
        <end position="90"/>
    </location>
</feature>
<feature type="transmembrane region" description="Helical" evidence="7">
    <location>
        <begin position="110"/>
        <end position="125"/>
    </location>
</feature>
<keyword evidence="5 7" id="KW-1133">Transmembrane helix</keyword>
<evidence type="ECO:0000313" key="11">
    <source>
        <dbReference type="Proteomes" id="UP000533476"/>
    </source>
</evidence>
<dbReference type="Proteomes" id="UP000533476">
    <property type="component" value="Unassembled WGS sequence"/>
</dbReference>
<dbReference type="GO" id="GO:0009252">
    <property type="term" value="P:peptidoglycan biosynthetic process"/>
    <property type="evidence" value="ECO:0007669"/>
    <property type="project" value="UniProtKB-UniRule"/>
</dbReference>
<dbReference type="UniPathway" id="UPA00219"/>
<keyword evidence="7" id="KW-0573">Peptidoglycan synthesis</keyword>
<evidence type="ECO:0000256" key="5">
    <source>
        <dbReference type="ARBA" id="ARBA00022989"/>
    </source>
</evidence>
<organism evidence="10 11">
    <name type="scientific">Sulfobacillus harzensis</name>
    <dbReference type="NCBI Taxonomy" id="2729629"/>
    <lineage>
        <taxon>Bacteria</taxon>
        <taxon>Bacillati</taxon>
        <taxon>Bacillota</taxon>
        <taxon>Clostridia</taxon>
        <taxon>Eubacteriales</taxon>
        <taxon>Clostridiales Family XVII. Incertae Sedis</taxon>
        <taxon>Sulfobacillus</taxon>
    </lineage>
</organism>
<comment type="similarity">
    <text evidence="2 7">Belongs to the glycosyltransferase 4 family. MraY subfamily.</text>
</comment>
<feature type="binding site" evidence="9">
    <location>
        <position position="164"/>
    </location>
    <ligand>
        <name>Mg(2+)</name>
        <dbReference type="ChEBI" id="CHEBI:18420"/>
    </ligand>
</feature>
<gene>
    <name evidence="7" type="primary">mraY</name>
    <name evidence="10" type="ORF">HIJ39_04490</name>
</gene>
<dbReference type="EC" id="2.7.8.13" evidence="7 8"/>
<keyword evidence="11" id="KW-1185">Reference proteome</keyword>
<evidence type="ECO:0000256" key="1">
    <source>
        <dbReference type="ARBA" id="ARBA00004141"/>
    </source>
</evidence>
<feature type="transmembrane region" description="Helical" evidence="7">
    <location>
        <begin position="172"/>
        <end position="190"/>
    </location>
</feature>
<keyword evidence="7" id="KW-0132">Cell division</keyword>
<dbReference type="PROSITE" id="PS01347">
    <property type="entry name" value="MRAY_1"/>
    <property type="match status" value="1"/>
</dbReference>
<dbReference type="RefSeq" id="WP_169097148.1">
    <property type="nucleotide sequence ID" value="NZ_JABBVZ010000010.1"/>
</dbReference>
<evidence type="ECO:0000256" key="9">
    <source>
        <dbReference type="PIRSR" id="PIRSR600715-1"/>
    </source>
</evidence>
<dbReference type="CDD" id="cd06852">
    <property type="entry name" value="GT_MraY"/>
    <property type="match status" value="1"/>
</dbReference>
<accession>A0A7Y0L1K6</accession>
<comment type="subcellular location">
    <subcellularLocation>
        <location evidence="7">Cell membrane</location>
        <topology evidence="7">Multi-pass membrane protein</topology>
    </subcellularLocation>
    <subcellularLocation>
        <location evidence="1">Membrane</location>
        <topology evidence="1">Multi-pass membrane protein</topology>
    </subcellularLocation>
</comment>
<feature type="transmembrane region" description="Helical" evidence="7">
    <location>
        <begin position="145"/>
        <end position="165"/>
    </location>
</feature>
<comment type="catalytic activity">
    <reaction evidence="7">
        <text>UDP-N-acetyl-alpha-D-muramoyl-L-alanyl-gamma-D-glutamyl-meso-2,6-diaminopimeloyl-D-alanyl-D-alanine + di-trans,octa-cis-undecaprenyl phosphate = di-trans,octa-cis-undecaprenyl diphospho-N-acetyl-alpha-D-muramoyl-L-alanyl-D-glutamyl-meso-2,6-diaminopimeloyl-D-alanyl-D-alanine + UMP</text>
        <dbReference type="Rhea" id="RHEA:28386"/>
        <dbReference type="ChEBI" id="CHEBI:57865"/>
        <dbReference type="ChEBI" id="CHEBI:60392"/>
        <dbReference type="ChEBI" id="CHEBI:61386"/>
        <dbReference type="ChEBI" id="CHEBI:61387"/>
        <dbReference type="EC" id="2.7.8.13"/>
    </reaction>
</comment>
<keyword evidence="6 7" id="KW-0472">Membrane</keyword>
<comment type="cofactor">
    <cofactor evidence="7 9">
        <name>Mg(2+)</name>
        <dbReference type="ChEBI" id="CHEBI:18420"/>
    </cofactor>
</comment>
<dbReference type="PANTHER" id="PTHR22926:SF5">
    <property type="entry name" value="PHOSPHO-N-ACETYLMURAMOYL-PENTAPEPTIDE-TRANSFERASE HOMOLOG"/>
    <property type="match status" value="1"/>
</dbReference>
<feature type="transmembrane region" description="Helical" evidence="7">
    <location>
        <begin position="46"/>
        <end position="66"/>
    </location>
</feature>
<dbReference type="InterPro" id="IPR018480">
    <property type="entry name" value="PNAcMuramoyl-5peptid_Trfase_CS"/>
</dbReference>
<feature type="transmembrane region" description="Helical" evidence="7">
    <location>
        <begin position="6"/>
        <end position="25"/>
    </location>
</feature>
<evidence type="ECO:0000256" key="2">
    <source>
        <dbReference type="ARBA" id="ARBA00005583"/>
    </source>
</evidence>
<name>A0A7Y0L1K6_9FIRM</name>